<evidence type="ECO:0000256" key="1">
    <source>
        <dbReference type="ARBA" id="ARBA00022603"/>
    </source>
</evidence>
<feature type="domain" description="TRAM" evidence="6">
    <location>
        <begin position="1"/>
        <end position="55"/>
    </location>
</feature>
<dbReference type="Gene3D" id="3.40.50.150">
    <property type="entry name" value="Vaccinia Virus protein VP39"/>
    <property type="match status" value="1"/>
</dbReference>
<dbReference type="PROSITE" id="PS50926">
    <property type="entry name" value="TRAM"/>
    <property type="match status" value="1"/>
</dbReference>
<feature type="binding site" evidence="4">
    <location>
        <position position="314"/>
    </location>
    <ligand>
        <name>S-adenosyl-L-methionine</name>
        <dbReference type="ChEBI" id="CHEBI:59789"/>
    </ligand>
</feature>
<dbReference type="SUPFAM" id="SSF50249">
    <property type="entry name" value="Nucleic acid-binding proteins"/>
    <property type="match status" value="1"/>
</dbReference>
<dbReference type="EC" id="2.1.1.190" evidence="7"/>
<comment type="caution">
    <text evidence="7">The sequence shown here is derived from an EMBL/GenBank/DDBJ whole genome shotgun (WGS) entry which is preliminary data.</text>
</comment>
<evidence type="ECO:0000256" key="4">
    <source>
        <dbReference type="PROSITE-ProRule" id="PRU01024"/>
    </source>
</evidence>
<comment type="similarity">
    <text evidence="4">Belongs to the class I-like SAM-binding methyltransferase superfamily. RNA M5U methyltransferase family.</text>
</comment>
<dbReference type="PROSITE" id="PS01230">
    <property type="entry name" value="TRMA_1"/>
    <property type="match status" value="1"/>
</dbReference>
<evidence type="ECO:0000256" key="5">
    <source>
        <dbReference type="PROSITE-ProRule" id="PRU10015"/>
    </source>
</evidence>
<dbReference type="PROSITE" id="PS51687">
    <property type="entry name" value="SAM_MT_RNA_M5U"/>
    <property type="match status" value="1"/>
</dbReference>
<feature type="active site" description="Nucleophile" evidence="4">
    <location>
        <position position="389"/>
    </location>
</feature>
<feature type="binding site" evidence="4">
    <location>
        <position position="293"/>
    </location>
    <ligand>
        <name>S-adenosyl-L-methionine</name>
        <dbReference type="ChEBI" id="CHEBI:59789"/>
    </ligand>
</feature>
<dbReference type="PANTHER" id="PTHR11061">
    <property type="entry name" value="RNA M5U METHYLTRANSFERASE"/>
    <property type="match status" value="1"/>
</dbReference>
<dbReference type="SUPFAM" id="SSF53335">
    <property type="entry name" value="S-adenosyl-L-methionine-dependent methyltransferases"/>
    <property type="match status" value="1"/>
</dbReference>
<dbReference type="InterPro" id="IPR012340">
    <property type="entry name" value="NA-bd_OB-fold"/>
</dbReference>
<dbReference type="PANTHER" id="PTHR11061:SF30">
    <property type="entry name" value="TRNA (URACIL(54)-C(5))-METHYLTRANSFERASE"/>
    <property type="match status" value="1"/>
</dbReference>
<dbReference type="EMBL" id="JAHLFV010000090">
    <property type="protein sequence ID" value="MBU3849709.1"/>
    <property type="molecule type" value="Genomic_DNA"/>
</dbReference>
<feature type="binding site" evidence="4">
    <location>
        <position position="255"/>
    </location>
    <ligand>
        <name>S-adenosyl-L-methionine</name>
        <dbReference type="ChEBI" id="CHEBI:59789"/>
    </ligand>
</feature>
<dbReference type="Gene3D" id="2.40.50.1070">
    <property type="match status" value="1"/>
</dbReference>
<evidence type="ECO:0000256" key="3">
    <source>
        <dbReference type="ARBA" id="ARBA00022691"/>
    </source>
</evidence>
<keyword evidence="2 4" id="KW-0808">Transferase</keyword>
<sequence>MSTEVVTAQKLLYGGEAFALSEGKVVFVPGLLPGEVAEIQILQEKKDYNAAVPLKILKPSAYRVQPFCPHYGECGGCNMQHIDYTYQLQLKRDMLQDIFEKAKVSLPVIETVSGSPCNYRCRMQFHNGGLKAKASEKIIPIEQCPIATEEINRWLQTTDCAHRPQGKIQVFGDCRITTGHFFQPDAKVLVALPQQEDKGLKIVGKTKKQIKNKVKNRHIGTVQSPQTNCTLSLAVHHNKEVLHKDITFDIRGFFQSNLEVLEKTVTVLTKELTELLARYQPGKEKFNHALDIYSGAGTLSVFLAPFCNKITLVEHNRDALVYAHTNLQGVHQESYGLSGATWATTIGKKLVEKEPVDLAIIDPPRSGIEKELLTFLSVTPIPFIFYVSCNPTTQARDCSTLEKQGYRIKKFFFLDFYPHTSHIETLALLEHL</sequence>
<feature type="binding site" evidence="4">
    <location>
        <position position="362"/>
    </location>
    <ligand>
        <name>S-adenosyl-L-methionine</name>
        <dbReference type="ChEBI" id="CHEBI:59789"/>
    </ligand>
</feature>
<keyword evidence="3 4" id="KW-0949">S-adenosyl-L-methionine</keyword>
<dbReference type="Pfam" id="PF01938">
    <property type="entry name" value="TRAM"/>
    <property type="match status" value="1"/>
</dbReference>
<feature type="active site" evidence="5">
    <location>
        <position position="389"/>
    </location>
</feature>
<dbReference type="InterPro" id="IPR010280">
    <property type="entry name" value="U5_MeTrfase_fam"/>
</dbReference>
<gene>
    <name evidence="7" type="primary">rlmD</name>
    <name evidence="7" type="ORF">IAA16_04005</name>
</gene>
<dbReference type="InterPro" id="IPR029063">
    <property type="entry name" value="SAM-dependent_MTases_sf"/>
</dbReference>
<dbReference type="Pfam" id="PF05958">
    <property type="entry name" value="tRNA_U5-meth_tr"/>
    <property type="match status" value="1"/>
</dbReference>
<keyword evidence="1 4" id="KW-0489">Methyltransferase</keyword>
<dbReference type="Proteomes" id="UP000823914">
    <property type="component" value="Unassembled WGS sequence"/>
</dbReference>
<evidence type="ECO:0000256" key="2">
    <source>
        <dbReference type="ARBA" id="ARBA00022679"/>
    </source>
</evidence>
<proteinExistence type="inferred from homology"/>
<dbReference type="InterPro" id="IPR002792">
    <property type="entry name" value="TRAM_dom"/>
</dbReference>
<dbReference type="InterPro" id="IPR030390">
    <property type="entry name" value="MeTrfase_TrmA_AS"/>
</dbReference>
<dbReference type="GO" id="GO:0070041">
    <property type="term" value="F:rRNA (uridine-C5-)-methyltransferase activity"/>
    <property type="evidence" value="ECO:0007669"/>
    <property type="project" value="TreeGrafter"/>
</dbReference>
<evidence type="ECO:0000313" key="7">
    <source>
        <dbReference type="EMBL" id="MBU3849709.1"/>
    </source>
</evidence>
<dbReference type="NCBIfam" id="TIGR00479">
    <property type="entry name" value="rumA"/>
    <property type="match status" value="1"/>
</dbReference>
<reference evidence="7" key="2">
    <citation type="submission" date="2021-04" db="EMBL/GenBank/DDBJ databases">
        <authorList>
            <person name="Gilroy R."/>
        </authorList>
    </citation>
    <scope>NUCLEOTIDE SEQUENCE</scope>
    <source>
        <strain evidence="7">Gambia15-2214</strain>
    </source>
</reference>
<accession>A0A9E2NZ44</accession>
<protein>
    <submittedName>
        <fullName evidence="7">23S rRNA (Uracil(1939)-C(5))-methyltransferase RlmD</fullName>
        <ecNumber evidence="7">2.1.1.190</ecNumber>
    </submittedName>
</protein>
<dbReference type="AlphaFoldDB" id="A0A9E2NZ44"/>
<dbReference type="GO" id="GO:0070475">
    <property type="term" value="P:rRNA base methylation"/>
    <property type="evidence" value="ECO:0007669"/>
    <property type="project" value="TreeGrafter"/>
</dbReference>
<evidence type="ECO:0000259" key="6">
    <source>
        <dbReference type="PROSITE" id="PS50926"/>
    </source>
</evidence>
<dbReference type="Gene3D" id="2.40.50.140">
    <property type="entry name" value="Nucleic acid-binding proteins"/>
    <property type="match status" value="1"/>
</dbReference>
<name>A0A9E2NZ44_9SPIR</name>
<reference evidence="7" key="1">
    <citation type="journal article" date="2021" name="PeerJ">
        <title>Extensive microbial diversity within the chicken gut microbiome revealed by metagenomics and culture.</title>
        <authorList>
            <person name="Gilroy R."/>
            <person name="Ravi A."/>
            <person name="Getino M."/>
            <person name="Pursley I."/>
            <person name="Horton D.L."/>
            <person name="Alikhan N.F."/>
            <person name="Baker D."/>
            <person name="Gharbi K."/>
            <person name="Hall N."/>
            <person name="Watson M."/>
            <person name="Adriaenssens E.M."/>
            <person name="Foster-Nyarko E."/>
            <person name="Jarju S."/>
            <person name="Secka A."/>
            <person name="Antonio M."/>
            <person name="Oren A."/>
            <person name="Chaudhuri R.R."/>
            <person name="La Ragione R."/>
            <person name="Hildebrand F."/>
            <person name="Pallen M.J."/>
        </authorList>
    </citation>
    <scope>NUCLEOTIDE SEQUENCE</scope>
    <source>
        <strain evidence="7">Gambia15-2214</strain>
    </source>
</reference>
<evidence type="ECO:0000313" key="8">
    <source>
        <dbReference type="Proteomes" id="UP000823914"/>
    </source>
</evidence>
<organism evidence="7 8">
    <name type="scientific">Candidatus Treponema excrementipullorum</name>
    <dbReference type="NCBI Taxonomy" id="2838768"/>
    <lineage>
        <taxon>Bacteria</taxon>
        <taxon>Pseudomonadati</taxon>
        <taxon>Spirochaetota</taxon>
        <taxon>Spirochaetia</taxon>
        <taxon>Spirochaetales</taxon>
        <taxon>Treponemataceae</taxon>
        <taxon>Treponema</taxon>
    </lineage>
</organism>